<dbReference type="Proteomes" id="UP001163324">
    <property type="component" value="Chromosome 6"/>
</dbReference>
<proteinExistence type="predicted"/>
<dbReference type="EMBL" id="CM047945">
    <property type="protein sequence ID" value="KAI9898206.1"/>
    <property type="molecule type" value="Genomic_DNA"/>
</dbReference>
<accession>A0ACC0UVQ0</accession>
<comment type="caution">
    <text evidence="1">The sequence shown here is derived from an EMBL/GenBank/DDBJ whole genome shotgun (WGS) entry which is preliminary data.</text>
</comment>
<sequence length="131" mass="14688">MASSMTTQKDLPSTFNKDLQEIMELTLSEKMKATFDSFMLTTGVTDYLVCEGVPFRETYRISGRSVAESEQTGAPMKGSPFGQMKEIDERFEPDISKPFTYKTSVERRSARGSTSTSSVLEQIQMLSTILE</sequence>
<evidence type="ECO:0000313" key="2">
    <source>
        <dbReference type="Proteomes" id="UP001163324"/>
    </source>
</evidence>
<organism evidence="1 2">
    <name type="scientific">Trichothecium roseum</name>
    <dbReference type="NCBI Taxonomy" id="47278"/>
    <lineage>
        <taxon>Eukaryota</taxon>
        <taxon>Fungi</taxon>
        <taxon>Dikarya</taxon>
        <taxon>Ascomycota</taxon>
        <taxon>Pezizomycotina</taxon>
        <taxon>Sordariomycetes</taxon>
        <taxon>Hypocreomycetidae</taxon>
        <taxon>Hypocreales</taxon>
        <taxon>Hypocreales incertae sedis</taxon>
        <taxon>Trichothecium</taxon>
    </lineage>
</organism>
<protein>
    <submittedName>
        <fullName evidence="1">Uncharacterized protein</fullName>
    </submittedName>
</protein>
<gene>
    <name evidence="1" type="ORF">N3K66_006566</name>
</gene>
<evidence type="ECO:0000313" key="1">
    <source>
        <dbReference type="EMBL" id="KAI9898206.1"/>
    </source>
</evidence>
<name>A0ACC0UVQ0_9HYPO</name>
<reference evidence="1" key="1">
    <citation type="submission" date="2022-10" db="EMBL/GenBank/DDBJ databases">
        <title>Complete Genome of Trichothecium roseum strain YXFP-22015, a Plant Pathogen Isolated from Citrus.</title>
        <authorList>
            <person name="Wang Y."/>
            <person name="Zhu L."/>
        </authorList>
    </citation>
    <scope>NUCLEOTIDE SEQUENCE</scope>
    <source>
        <strain evidence="1">YXFP-22015</strain>
    </source>
</reference>
<keyword evidence="2" id="KW-1185">Reference proteome</keyword>